<feature type="chain" id="PRO_5026128021" description="Secreted protein" evidence="1">
    <location>
        <begin position="20"/>
        <end position="113"/>
    </location>
</feature>
<protein>
    <recommendedName>
        <fullName evidence="4">Secreted protein</fullName>
    </recommendedName>
</protein>
<proteinExistence type="predicted"/>
<dbReference type="EMBL" id="MU005587">
    <property type="protein sequence ID" value="KAF2682470.1"/>
    <property type="molecule type" value="Genomic_DNA"/>
</dbReference>
<organism evidence="2 3">
    <name type="scientific">Lentithecium fluviatile CBS 122367</name>
    <dbReference type="NCBI Taxonomy" id="1168545"/>
    <lineage>
        <taxon>Eukaryota</taxon>
        <taxon>Fungi</taxon>
        <taxon>Dikarya</taxon>
        <taxon>Ascomycota</taxon>
        <taxon>Pezizomycotina</taxon>
        <taxon>Dothideomycetes</taxon>
        <taxon>Pleosporomycetidae</taxon>
        <taxon>Pleosporales</taxon>
        <taxon>Massarineae</taxon>
        <taxon>Lentitheciaceae</taxon>
        <taxon>Lentithecium</taxon>
    </lineage>
</organism>
<feature type="signal peptide" evidence="1">
    <location>
        <begin position="1"/>
        <end position="19"/>
    </location>
</feature>
<evidence type="ECO:0008006" key="4">
    <source>
        <dbReference type="Google" id="ProtNLM"/>
    </source>
</evidence>
<name>A0A6G1IWW1_9PLEO</name>
<evidence type="ECO:0000313" key="2">
    <source>
        <dbReference type="EMBL" id="KAF2682470.1"/>
    </source>
</evidence>
<reference evidence="2" key="1">
    <citation type="journal article" date="2020" name="Stud. Mycol.">
        <title>101 Dothideomycetes genomes: a test case for predicting lifestyles and emergence of pathogens.</title>
        <authorList>
            <person name="Haridas S."/>
            <person name="Albert R."/>
            <person name="Binder M."/>
            <person name="Bloem J."/>
            <person name="Labutti K."/>
            <person name="Salamov A."/>
            <person name="Andreopoulos B."/>
            <person name="Baker S."/>
            <person name="Barry K."/>
            <person name="Bills G."/>
            <person name="Bluhm B."/>
            <person name="Cannon C."/>
            <person name="Castanera R."/>
            <person name="Culley D."/>
            <person name="Daum C."/>
            <person name="Ezra D."/>
            <person name="Gonzalez J."/>
            <person name="Henrissat B."/>
            <person name="Kuo A."/>
            <person name="Liang C."/>
            <person name="Lipzen A."/>
            <person name="Lutzoni F."/>
            <person name="Magnuson J."/>
            <person name="Mondo S."/>
            <person name="Nolan M."/>
            <person name="Ohm R."/>
            <person name="Pangilinan J."/>
            <person name="Park H.-J."/>
            <person name="Ramirez L."/>
            <person name="Alfaro M."/>
            <person name="Sun H."/>
            <person name="Tritt A."/>
            <person name="Yoshinaga Y."/>
            <person name="Zwiers L.-H."/>
            <person name="Turgeon B."/>
            <person name="Goodwin S."/>
            <person name="Spatafora J."/>
            <person name="Crous P."/>
            <person name="Grigoriev I."/>
        </authorList>
    </citation>
    <scope>NUCLEOTIDE SEQUENCE</scope>
    <source>
        <strain evidence="2">CBS 122367</strain>
    </source>
</reference>
<evidence type="ECO:0000313" key="3">
    <source>
        <dbReference type="Proteomes" id="UP000799291"/>
    </source>
</evidence>
<keyword evidence="3" id="KW-1185">Reference proteome</keyword>
<dbReference type="AlphaFoldDB" id="A0A6G1IWW1"/>
<keyword evidence="1" id="KW-0732">Signal</keyword>
<accession>A0A6G1IWW1</accession>
<gene>
    <name evidence="2" type="ORF">K458DRAFT_59304</name>
</gene>
<sequence length="113" mass="12688">MMSDIIFSLIFSLLLCLLSHPRLFWKLICLIKARDSRSTKAVIYMGGAPYMLYNHRHLGITCARKSQYRRESTTLVVSVQAAYAAAMVPMFQTNQNPAADSVGAVRVMTLTDE</sequence>
<evidence type="ECO:0000256" key="1">
    <source>
        <dbReference type="SAM" id="SignalP"/>
    </source>
</evidence>
<dbReference type="Proteomes" id="UP000799291">
    <property type="component" value="Unassembled WGS sequence"/>
</dbReference>